<dbReference type="PROSITE" id="PS50977">
    <property type="entry name" value="HTH_TETR_2"/>
    <property type="match status" value="1"/>
</dbReference>
<dbReference type="Gene3D" id="1.10.357.10">
    <property type="entry name" value="Tetracycline Repressor, domain 2"/>
    <property type="match status" value="1"/>
</dbReference>
<protein>
    <submittedName>
        <fullName evidence="4">TetR/AcrR family transcriptional regulator</fullName>
    </submittedName>
</protein>
<dbReference type="PANTHER" id="PTHR43479">
    <property type="entry name" value="ACREF/ENVCD OPERON REPRESSOR-RELATED"/>
    <property type="match status" value="1"/>
</dbReference>
<dbReference type="GO" id="GO:0003677">
    <property type="term" value="F:DNA binding"/>
    <property type="evidence" value="ECO:0007669"/>
    <property type="project" value="UniProtKB-UniRule"/>
</dbReference>
<dbReference type="OrthoDB" id="268339at2"/>
<evidence type="ECO:0000256" key="1">
    <source>
        <dbReference type="ARBA" id="ARBA00023125"/>
    </source>
</evidence>
<dbReference type="Proteomes" id="UP000282076">
    <property type="component" value="Unassembled WGS sequence"/>
</dbReference>
<feature type="domain" description="HTH tetR-type" evidence="3">
    <location>
        <begin position="8"/>
        <end position="68"/>
    </location>
</feature>
<dbReference type="InterPro" id="IPR009057">
    <property type="entry name" value="Homeodomain-like_sf"/>
</dbReference>
<proteinExistence type="predicted"/>
<evidence type="ECO:0000259" key="3">
    <source>
        <dbReference type="PROSITE" id="PS50977"/>
    </source>
</evidence>
<dbReference type="InterPro" id="IPR050624">
    <property type="entry name" value="HTH-type_Tx_Regulator"/>
</dbReference>
<dbReference type="EMBL" id="RBZM01000005">
    <property type="protein sequence ID" value="RKP54110.1"/>
    <property type="molecule type" value="Genomic_DNA"/>
</dbReference>
<name>A0A494XU61_9BACL</name>
<feature type="DNA-binding region" description="H-T-H motif" evidence="2">
    <location>
        <begin position="31"/>
        <end position="50"/>
    </location>
</feature>
<dbReference type="AlphaFoldDB" id="A0A494XU61"/>
<comment type="caution">
    <text evidence="4">The sequence shown here is derived from an EMBL/GenBank/DDBJ whole genome shotgun (WGS) entry which is preliminary data.</text>
</comment>
<dbReference type="RefSeq" id="WP_120977201.1">
    <property type="nucleotide sequence ID" value="NZ_RBZM01000005.1"/>
</dbReference>
<organism evidence="4 5">
    <name type="scientific">Cohnella endophytica</name>
    <dbReference type="NCBI Taxonomy" id="2419778"/>
    <lineage>
        <taxon>Bacteria</taxon>
        <taxon>Bacillati</taxon>
        <taxon>Bacillota</taxon>
        <taxon>Bacilli</taxon>
        <taxon>Bacillales</taxon>
        <taxon>Paenibacillaceae</taxon>
        <taxon>Cohnella</taxon>
    </lineage>
</organism>
<dbReference type="Pfam" id="PF00440">
    <property type="entry name" value="TetR_N"/>
    <property type="match status" value="1"/>
</dbReference>
<keyword evidence="1 2" id="KW-0238">DNA-binding</keyword>
<dbReference type="PRINTS" id="PR00455">
    <property type="entry name" value="HTHTETR"/>
</dbReference>
<dbReference type="SUPFAM" id="SSF48498">
    <property type="entry name" value="Tetracyclin repressor-like, C-terminal domain"/>
    <property type="match status" value="1"/>
</dbReference>
<evidence type="ECO:0000313" key="5">
    <source>
        <dbReference type="Proteomes" id="UP000282076"/>
    </source>
</evidence>
<evidence type="ECO:0000313" key="4">
    <source>
        <dbReference type="EMBL" id="RKP54110.1"/>
    </source>
</evidence>
<keyword evidence="5" id="KW-1185">Reference proteome</keyword>
<dbReference type="InterPro" id="IPR036271">
    <property type="entry name" value="Tet_transcr_reg_TetR-rel_C_sf"/>
</dbReference>
<dbReference type="SUPFAM" id="SSF46689">
    <property type="entry name" value="Homeodomain-like"/>
    <property type="match status" value="1"/>
</dbReference>
<accession>A0A494XU61</accession>
<gene>
    <name evidence="4" type="ORF">D7Z26_12045</name>
</gene>
<reference evidence="4 5" key="1">
    <citation type="submission" date="2018-10" db="EMBL/GenBank/DDBJ databases">
        <title>Cohnella sp. M2MS4P-1, whole genome shotgun sequence.</title>
        <authorList>
            <person name="Tuo L."/>
        </authorList>
    </citation>
    <scope>NUCLEOTIDE SEQUENCE [LARGE SCALE GENOMIC DNA]</scope>
    <source>
        <strain evidence="4 5">M2MS4P-1</strain>
    </source>
</reference>
<sequence>MRRDRNKEYNRNLLIESALQLFCQRDYQNVSVDLIAQNAGVTKTTFFSHFKSKEEILYEVDINQLTVLNERLNDYPLDGDFLSKLVKAIVAMAVNLHRTPILTQNIIHLGTISTKYRTMLSEVFRNLKETLIKYFELAQSHDLISKRVTAERIAEDFVIIYIGIMSRWSFFESSSSLEMTMEEVYQNYIKGIISK</sequence>
<dbReference type="PANTHER" id="PTHR43479:SF11">
    <property type="entry name" value="ACREF_ENVCD OPERON REPRESSOR-RELATED"/>
    <property type="match status" value="1"/>
</dbReference>
<dbReference type="InterPro" id="IPR001647">
    <property type="entry name" value="HTH_TetR"/>
</dbReference>
<evidence type="ECO:0000256" key="2">
    <source>
        <dbReference type="PROSITE-ProRule" id="PRU00335"/>
    </source>
</evidence>